<accession>A0A9J5WB79</accession>
<dbReference type="AlphaFoldDB" id="A0A9J5WB79"/>
<dbReference type="Proteomes" id="UP000824120">
    <property type="component" value="Chromosome 12"/>
</dbReference>
<dbReference type="OrthoDB" id="1607513at2759"/>
<dbReference type="EMBL" id="JACXVP010000012">
    <property type="protein sequence ID" value="KAG5572328.1"/>
    <property type="molecule type" value="Genomic_DNA"/>
</dbReference>
<sequence>MNHKIVGKQGGMGHLSNHLMSCCKIEFLHAKVVAEAKKNENRCREFNLPPRKIPKSVCTR</sequence>
<name>A0A9J5WB79_SOLCO</name>
<keyword evidence="2" id="KW-1185">Reference proteome</keyword>
<proteinExistence type="predicted"/>
<reference evidence="1 2" key="1">
    <citation type="submission" date="2020-09" db="EMBL/GenBank/DDBJ databases">
        <title>De no assembly of potato wild relative species, Solanum commersonii.</title>
        <authorList>
            <person name="Cho K."/>
        </authorList>
    </citation>
    <scope>NUCLEOTIDE SEQUENCE [LARGE SCALE GENOMIC DNA]</scope>
    <source>
        <strain evidence="1">LZ3.2</strain>
        <tissue evidence="1">Leaf</tissue>
    </source>
</reference>
<gene>
    <name evidence="1" type="ORF">H5410_062094</name>
</gene>
<evidence type="ECO:0000313" key="2">
    <source>
        <dbReference type="Proteomes" id="UP000824120"/>
    </source>
</evidence>
<evidence type="ECO:0000313" key="1">
    <source>
        <dbReference type="EMBL" id="KAG5572328.1"/>
    </source>
</evidence>
<comment type="caution">
    <text evidence="1">The sequence shown here is derived from an EMBL/GenBank/DDBJ whole genome shotgun (WGS) entry which is preliminary data.</text>
</comment>
<protein>
    <submittedName>
        <fullName evidence="1">Uncharacterized protein</fullName>
    </submittedName>
</protein>
<organism evidence="1 2">
    <name type="scientific">Solanum commersonii</name>
    <name type="common">Commerson's wild potato</name>
    <name type="synonym">Commerson's nightshade</name>
    <dbReference type="NCBI Taxonomy" id="4109"/>
    <lineage>
        <taxon>Eukaryota</taxon>
        <taxon>Viridiplantae</taxon>
        <taxon>Streptophyta</taxon>
        <taxon>Embryophyta</taxon>
        <taxon>Tracheophyta</taxon>
        <taxon>Spermatophyta</taxon>
        <taxon>Magnoliopsida</taxon>
        <taxon>eudicotyledons</taxon>
        <taxon>Gunneridae</taxon>
        <taxon>Pentapetalae</taxon>
        <taxon>asterids</taxon>
        <taxon>lamiids</taxon>
        <taxon>Solanales</taxon>
        <taxon>Solanaceae</taxon>
        <taxon>Solanoideae</taxon>
        <taxon>Solaneae</taxon>
        <taxon>Solanum</taxon>
    </lineage>
</organism>